<evidence type="ECO:0000256" key="2">
    <source>
        <dbReference type="ARBA" id="ARBA00022771"/>
    </source>
</evidence>
<feature type="domain" description="SIAH-type" evidence="6">
    <location>
        <begin position="235"/>
        <end position="293"/>
    </location>
</feature>
<evidence type="ECO:0000313" key="8">
    <source>
        <dbReference type="Proteomes" id="UP001163823"/>
    </source>
</evidence>
<dbReference type="GO" id="GO:0008270">
    <property type="term" value="F:zinc ion binding"/>
    <property type="evidence" value="ECO:0007669"/>
    <property type="project" value="UniProtKB-KW"/>
</dbReference>
<proteinExistence type="predicted"/>
<dbReference type="EMBL" id="JARAOO010000004">
    <property type="protein sequence ID" value="KAJ7970623.1"/>
    <property type="molecule type" value="Genomic_DNA"/>
</dbReference>
<evidence type="ECO:0000256" key="4">
    <source>
        <dbReference type="ARBA" id="ARBA00024004"/>
    </source>
</evidence>
<organism evidence="7 8">
    <name type="scientific">Quillaja saponaria</name>
    <name type="common">Soap bark tree</name>
    <dbReference type="NCBI Taxonomy" id="32244"/>
    <lineage>
        <taxon>Eukaryota</taxon>
        <taxon>Viridiplantae</taxon>
        <taxon>Streptophyta</taxon>
        <taxon>Embryophyta</taxon>
        <taxon>Tracheophyta</taxon>
        <taxon>Spermatophyta</taxon>
        <taxon>Magnoliopsida</taxon>
        <taxon>eudicotyledons</taxon>
        <taxon>Gunneridae</taxon>
        <taxon>Pentapetalae</taxon>
        <taxon>rosids</taxon>
        <taxon>fabids</taxon>
        <taxon>Fabales</taxon>
        <taxon>Quillajaceae</taxon>
        <taxon>Quillaja</taxon>
    </lineage>
</organism>
<dbReference type="AlphaFoldDB" id="A0AAD7M6E7"/>
<dbReference type="Pfam" id="PF21361">
    <property type="entry name" value="Sina_ZnF"/>
    <property type="match status" value="1"/>
</dbReference>
<keyword evidence="3" id="KW-0862">Zinc</keyword>
<evidence type="ECO:0000256" key="3">
    <source>
        <dbReference type="ARBA" id="ARBA00022833"/>
    </source>
</evidence>
<name>A0AAD7M6E7_QUISA</name>
<protein>
    <submittedName>
        <fullName evidence="7">E3 ubiquitin-protein ligase</fullName>
    </submittedName>
</protein>
<reference evidence="7" key="1">
    <citation type="journal article" date="2023" name="Science">
        <title>Elucidation of the pathway for biosynthesis of saponin adjuvants from the soapbark tree.</title>
        <authorList>
            <person name="Reed J."/>
            <person name="Orme A."/>
            <person name="El-Demerdash A."/>
            <person name="Owen C."/>
            <person name="Martin L.B.B."/>
            <person name="Misra R.C."/>
            <person name="Kikuchi S."/>
            <person name="Rejzek M."/>
            <person name="Martin A.C."/>
            <person name="Harkess A."/>
            <person name="Leebens-Mack J."/>
            <person name="Louveau T."/>
            <person name="Stephenson M.J."/>
            <person name="Osbourn A."/>
        </authorList>
    </citation>
    <scope>NUCLEOTIDE SEQUENCE</scope>
    <source>
        <strain evidence="7">S10</strain>
    </source>
</reference>
<gene>
    <name evidence="7" type="ORF">O6P43_008778</name>
</gene>
<comment type="function">
    <text evidence="4">E3 ubiquitin-protein ligase that mediates ubiquitination and subsequent proteasomal degradation of target proteins. E3 ubiquitin ligases accept ubiquitin from an E2 ubiquitin-conjugating enzyme in the form of a thioester and then directly transfers the ubiquitin to targeted substrates. It probably triggers the ubiquitin-mediated degradation of different substrates.</text>
</comment>
<dbReference type="KEGG" id="qsa:O6P43_008778"/>
<evidence type="ECO:0000313" key="7">
    <source>
        <dbReference type="EMBL" id="KAJ7970623.1"/>
    </source>
</evidence>
<comment type="caution">
    <text evidence="7">The sequence shown here is derived from an EMBL/GenBank/DDBJ whole genome shotgun (WGS) entry which is preliminary data.</text>
</comment>
<dbReference type="PANTHER" id="PTHR46632:SF13">
    <property type="entry name" value="RING-TYPE E3 UBIQUITIN TRANSFERASE"/>
    <property type="match status" value="1"/>
</dbReference>
<dbReference type="PANTHER" id="PTHR46632">
    <property type="entry name" value="E3 UBIQUITIN-PROTEIN LIGASE SINA-LIKE 4"/>
    <property type="match status" value="1"/>
</dbReference>
<keyword evidence="2 5" id="KW-0863">Zinc-finger</keyword>
<dbReference type="PROSITE" id="PS51081">
    <property type="entry name" value="ZF_SIAH"/>
    <property type="match status" value="1"/>
</dbReference>
<evidence type="ECO:0000256" key="1">
    <source>
        <dbReference type="ARBA" id="ARBA00022723"/>
    </source>
</evidence>
<dbReference type="Proteomes" id="UP001163823">
    <property type="component" value="Chromosome 4"/>
</dbReference>
<keyword evidence="8" id="KW-1185">Reference proteome</keyword>
<dbReference type="Gene3D" id="3.30.40.10">
    <property type="entry name" value="Zinc/RING finger domain, C3HC4 (zinc finger)"/>
    <property type="match status" value="1"/>
</dbReference>
<dbReference type="InterPro" id="IPR044286">
    <property type="entry name" value="SINL_plant"/>
</dbReference>
<keyword evidence="1" id="KW-0479">Metal-binding</keyword>
<evidence type="ECO:0000259" key="6">
    <source>
        <dbReference type="PROSITE" id="PS51081"/>
    </source>
</evidence>
<dbReference type="SUPFAM" id="SSF49599">
    <property type="entry name" value="TRAF domain-like"/>
    <property type="match status" value="1"/>
</dbReference>
<evidence type="ECO:0000256" key="5">
    <source>
        <dbReference type="PROSITE-ProRule" id="PRU00455"/>
    </source>
</evidence>
<dbReference type="InterPro" id="IPR013083">
    <property type="entry name" value="Znf_RING/FYVE/PHD"/>
</dbReference>
<accession>A0AAD7M6E7</accession>
<sequence>MTQNQSAHCACQTFSVLNSRRCCNVRNMKECSASHPEFLGLKAAAKAASEAWKSMSHEEKETNSRHGCEVWDEYISSTPARTRKPQKQCLTLEQKDLVKSMGFGSLVGLRCQALRRSLCLWLLERFNTTNHSLEICNKQIPLTPKDVELVMGLSASGKDVVNSGPDDIITDLRDSYSATNRGISVRFLEEPRYTDIGTVVEHHPVLEKEVNQDNMPVLLEMDWMVCGDIEVVVESVGTPCQNKENGCNETVDYMNEDNHETTCIFAPCACPLEECNYVGSSEQLSLHFSSKHWDSGRRFKYNCPLAVSVCLMMNEQFIVLQAEVLFLLNKGTESIGITMIIIGLGHQRSSFLILYQEEEAALSN</sequence>
<dbReference type="InterPro" id="IPR013010">
    <property type="entry name" value="Znf_SIAH"/>
</dbReference>